<feature type="region of interest" description="Disordered" evidence="1">
    <location>
        <begin position="261"/>
        <end position="302"/>
    </location>
</feature>
<name>A0AAF5I493_STRER</name>
<feature type="region of interest" description="Disordered" evidence="1">
    <location>
        <begin position="423"/>
        <end position="453"/>
    </location>
</feature>
<feature type="compositionally biased region" description="Basic residues" evidence="1">
    <location>
        <begin position="264"/>
        <end position="292"/>
    </location>
</feature>
<feature type="compositionally biased region" description="Basic and acidic residues" evidence="1">
    <location>
        <begin position="523"/>
        <end position="534"/>
    </location>
</feature>
<protein>
    <submittedName>
        <fullName evidence="4">Uncharacterized protein</fullName>
    </submittedName>
</protein>
<feature type="chain" id="PRO_5042275631" evidence="2">
    <location>
        <begin position="30"/>
        <end position="545"/>
    </location>
</feature>
<keyword evidence="3" id="KW-1185">Reference proteome</keyword>
<feature type="compositionally biased region" description="Low complexity" evidence="1">
    <location>
        <begin position="92"/>
        <end position="103"/>
    </location>
</feature>
<sequence length="545" mass="63389">MYFLKVNFLFVFLLLFCVTLSIRLENVDSEEKIIHNVFQENDLTTYLKNQNIDEADYLSAGKIESFTRQKRQSQLSRRRAQSVRRQSRRRFSQNQRRLSPAAIRRARKREIERRRRLITARHVAILRRSQTSASPVTTTIPSTVNTLPKEERADPQQAEKEYEAQVRAEDEKRRKEAEAEEQRKKAAQGLPGQITLYINSNLLKVKTIRVNFFVTLSFRLENFDSEGKIIHSVIQENDLTTYLKNKIIDEADYLSAGKIESYTRQKRQSPLSRRRGQSVRRQSRQRFSRNQRKLSPAAIRRARKREIERRRRLLTARHVAILRRPQTAARPVTTTIPSTVNTSPKEGGADPQQAEKEYEAQVRAEDEKRRKEAEQGVLNQADPKEEKILHNVIQENDLTTYLKNQKIDKADYLNTEKVESFTRQKRQSSLSRRRAQSVRRQSRQRFLQNQRRLSPAAIRRARKREIEGRRRLLTARRVAILRRSQTPARQAIVATTTKPSTVKTAQPEGADPLQDPEAYEAQVKADAERRRNEEAAQGVPGGVGA</sequence>
<feature type="compositionally biased region" description="Basic residues" evidence="1">
    <location>
        <begin position="69"/>
        <end position="91"/>
    </location>
</feature>
<feature type="region of interest" description="Disordered" evidence="1">
    <location>
        <begin position="492"/>
        <end position="545"/>
    </location>
</feature>
<feature type="signal peptide" evidence="2">
    <location>
        <begin position="1"/>
        <end position="29"/>
    </location>
</feature>
<keyword evidence="2" id="KW-0732">Signal</keyword>
<evidence type="ECO:0000313" key="3">
    <source>
        <dbReference type="Proteomes" id="UP000035681"/>
    </source>
</evidence>
<dbReference type="AlphaFoldDB" id="A0AAF5I493"/>
<evidence type="ECO:0000256" key="2">
    <source>
        <dbReference type="SAM" id="SignalP"/>
    </source>
</evidence>
<evidence type="ECO:0000256" key="1">
    <source>
        <dbReference type="SAM" id="MobiDB-lite"/>
    </source>
</evidence>
<feature type="region of interest" description="Disordered" evidence="1">
    <location>
        <begin position="69"/>
        <end position="105"/>
    </location>
</feature>
<proteinExistence type="predicted"/>
<feature type="compositionally biased region" description="Polar residues" evidence="1">
    <location>
        <begin position="129"/>
        <end position="146"/>
    </location>
</feature>
<dbReference type="Proteomes" id="UP000035681">
    <property type="component" value="Unplaced"/>
</dbReference>
<accession>A0AAF5I493</accession>
<feature type="region of interest" description="Disordered" evidence="1">
    <location>
        <begin position="322"/>
        <end position="383"/>
    </location>
</feature>
<feature type="region of interest" description="Disordered" evidence="1">
    <location>
        <begin position="129"/>
        <end position="186"/>
    </location>
</feature>
<feature type="compositionally biased region" description="Polar residues" evidence="1">
    <location>
        <begin position="492"/>
        <end position="504"/>
    </location>
</feature>
<reference evidence="4" key="1">
    <citation type="submission" date="2024-02" db="UniProtKB">
        <authorList>
            <consortium name="WormBaseParasite"/>
        </authorList>
    </citation>
    <scope>IDENTIFICATION</scope>
</reference>
<feature type="compositionally biased region" description="Basic residues" evidence="1">
    <location>
        <begin position="423"/>
        <end position="443"/>
    </location>
</feature>
<feature type="compositionally biased region" description="Basic and acidic residues" evidence="1">
    <location>
        <begin position="353"/>
        <end position="374"/>
    </location>
</feature>
<feature type="compositionally biased region" description="Polar residues" evidence="1">
    <location>
        <begin position="332"/>
        <end position="344"/>
    </location>
</feature>
<feature type="compositionally biased region" description="Basic and acidic residues" evidence="1">
    <location>
        <begin position="148"/>
        <end position="184"/>
    </location>
</feature>
<dbReference type="WBParaSite" id="TCONS_00016652.p1">
    <property type="protein sequence ID" value="TCONS_00016652.p1"/>
    <property type="gene ID" value="XLOC_011303"/>
</dbReference>
<organism evidence="3 4">
    <name type="scientific">Strongyloides stercoralis</name>
    <name type="common">Threadworm</name>
    <dbReference type="NCBI Taxonomy" id="6248"/>
    <lineage>
        <taxon>Eukaryota</taxon>
        <taxon>Metazoa</taxon>
        <taxon>Ecdysozoa</taxon>
        <taxon>Nematoda</taxon>
        <taxon>Chromadorea</taxon>
        <taxon>Rhabditida</taxon>
        <taxon>Tylenchina</taxon>
        <taxon>Panagrolaimomorpha</taxon>
        <taxon>Strongyloidoidea</taxon>
        <taxon>Strongyloididae</taxon>
        <taxon>Strongyloides</taxon>
    </lineage>
</organism>
<evidence type="ECO:0000313" key="4">
    <source>
        <dbReference type="WBParaSite" id="TCONS_00016652.p1"/>
    </source>
</evidence>